<keyword evidence="1" id="KW-0597">Phosphoprotein</keyword>
<feature type="domain" description="Response regulatory" evidence="2">
    <location>
        <begin position="7"/>
        <end position="118"/>
    </location>
</feature>
<evidence type="ECO:0000313" key="5">
    <source>
        <dbReference type="Proteomes" id="UP000253141"/>
    </source>
</evidence>
<dbReference type="PANTHER" id="PTHR37299:SF1">
    <property type="entry name" value="STAGE 0 SPORULATION PROTEIN A HOMOLOG"/>
    <property type="match status" value="1"/>
</dbReference>
<dbReference type="Gene3D" id="3.40.50.2300">
    <property type="match status" value="1"/>
</dbReference>
<evidence type="ECO:0000259" key="3">
    <source>
        <dbReference type="PROSITE" id="PS50930"/>
    </source>
</evidence>
<dbReference type="SMART" id="SM00448">
    <property type="entry name" value="REC"/>
    <property type="match status" value="1"/>
</dbReference>
<dbReference type="GO" id="GO:0000156">
    <property type="term" value="F:phosphorelay response regulator activity"/>
    <property type="evidence" value="ECO:0007669"/>
    <property type="project" value="InterPro"/>
</dbReference>
<reference evidence="4 5" key="1">
    <citation type="submission" date="2018-07" db="EMBL/GenBank/DDBJ databases">
        <title>Genome analysis of Runella aurantiaca.</title>
        <authorList>
            <person name="Yang X."/>
        </authorList>
    </citation>
    <scope>NUCLEOTIDE SEQUENCE [LARGE SCALE GENOMIC DNA]</scope>
    <source>
        <strain evidence="4 5">YX9</strain>
    </source>
</reference>
<dbReference type="EMBL" id="QPIW01000002">
    <property type="protein sequence ID" value="RDB07328.1"/>
    <property type="molecule type" value="Genomic_DNA"/>
</dbReference>
<dbReference type="InterPro" id="IPR001789">
    <property type="entry name" value="Sig_transdc_resp-reg_receiver"/>
</dbReference>
<feature type="domain" description="HTH LytTR-type" evidence="3">
    <location>
        <begin position="136"/>
        <end position="208"/>
    </location>
</feature>
<dbReference type="AlphaFoldDB" id="A0A369ICE1"/>
<evidence type="ECO:0000313" key="4">
    <source>
        <dbReference type="EMBL" id="RDB07328.1"/>
    </source>
</evidence>
<evidence type="ECO:0000259" key="2">
    <source>
        <dbReference type="PROSITE" id="PS50110"/>
    </source>
</evidence>
<keyword evidence="4" id="KW-0238">DNA-binding</keyword>
<dbReference type="PANTHER" id="PTHR37299">
    <property type="entry name" value="TRANSCRIPTIONAL REGULATOR-RELATED"/>
    <property type="match status" value="1"/>
</dbReference>
<comment type="caution">
    <text evidence="4">The sequence shown here is derived from an EMBL/GenBank/DDBJ whole genome shotgun (WGS) entry which is preliminary data.</text>
</comment>
<sequence length="237" mass="27395">MISNMLKAIALDDEPPALRVITHFCGQVNFIDLQKTFSRTDEAFDYLSANHVDLLFLDINMPSMSGIEFYKAIPQDAMVIFTTAYAEYAVEGFNLSAIDYLLKPFTFERFVQAVHKAKDYQQFLQKSEAPEPPKYLFIKADYSVYKIAFTDIVFIEGLDDYLKIHLEGSKPVVARMTMKGIMEKLPVQDFIRVHRSFIVPFRRVENVRNRLITLAGEEIPIGNSYEKEFFRLFKGSK</sequence>
<dbReference type="Proteomes" id="UP000253141">
    <property type="component" value="Unassembled WGS sequence"/>
</dbReference>
<dbReference type="InterPro" id="IPR011006">
    <property type="entry name" value="CheY-like_superfamily"/>
</dbReference>
<evidence type="ECO:0000256" key="1">
    <source>
        <dbReference type="PROSITE-ProRule" id="PRU00169"/>
    </source>
</evidence>
<organism evidence="4 5">
    <name type="scientific">Runella aurantiaca</name>
    <dbReference type="NCBI Taxonomy" id="2282308"/>
    <lineage>
        <taxon>Bacteria</taxon>
        <taxon>Pseudomonadati</taxon>
        <taxon>Bacteroidota</taxon>
        <taxon>Cytophagia</taxon>
        <taxon>Cytophagales</taxon>
        <taxon>Spirosomataceae</taxon>
        <taxon>Runella</taxon>
    </lineage>
</organism>
<dbReference type="InterPro" id="IPR007492">
    <property type="entry name" value="LytTR_DNA-bd_dom"/>
</dbReference>
<accession>A0A369ICE1</accession>
<dbReference type="InterPro" id="IPR046947">
    <property type="entry name" value="LytR-like"/>
</dbReference>
<feature type="modified residue" description="4-aspartylphosphate" evidence="1">
    <location>
        <position position="58"/>
    </location>
</feature>
<dbReference type="Pfam" id="PF04397">
    <property type="entry name" value="LytTR"/>
    <property type="match status" value="1"/>
</dbReference>
<dbReference type="PROSITE" id="PS50930">
    <property type="entry name" value="HTH_LYTTR"/>
    <property type="match status" value="1"/>
</dbReference>
<dbReference type="GO" id="GO:0003677">
    <property type="term" value="F:DNA binding"/>
    <property type="evidence" value="ECO:0007669"/>
    <property type="project" value="UniProtKB-KW"/>
</dbReference>
<dbReference type="SUPFAM" id="SSF52172">
    <property type="entry name" value="CheY-like"/>
    <property type="match status" value="1"/>
</dbReference>
<dbReference type="Gene3D" id="2.40.50.1020">
    <property type="entry name" value="LytTr DNA-binding domain"/>
    <property type="match status" value="1"/>
</dbReference>
<dbReference type="PROSITE" id="PS50110">
    <property type="entry name" value="RESPONSE_REGULATORY"/>
    <property type="match status" value="1"/>
</dbReference>
<keyword evidence="5" id="KW-1185">Reference proteome</keyword>
<proteinExistence type="predicted"/>
<dbReference type="SMART" id="SM00850">
    <property type="entry name" value="LytTR"/>
    <property type="match status" value="1"/>
</dbReference>
<protein>
    <submittedName>
        <fullName evidence="4">DNA-binding response regulator</fullName>
    </submittedName>
</protein>
<dbReference type="Pfam" id="PF00072">
    <property type="entry name" value="Response_reg"/>
    <property type="match status" value="1"/>
</dbReference>
<name>A0A369ICE1_9BACT</name>
<dbReference type="OrthoDB" id="1646880at2"/>
<gene>
    <name evidence="4" type="ORF">DVG78_04790</name>
</gene>